<sequence length="577" mass="61573">MNRSLTCAAALGLTLAVVAGLVGCSSSKPPPAPTAPQPVASPSPALTNTPPARPPTGAAKAGPKGPSEVRTRNAMFKLASYEELPGWQDDDMRASWSAFRNSCDVLQKRDDWREICTSARTVPPTTRAMRSFFESRFTLLRILHTDARGDGDVTGYFEPLLEGQMQRDGEFSTPVLGVPRDLYTMDWSRVPKAQRRSVVRVRADGNLLFPAQPGDAATYAMDLRRFELDDRDRRLRVRLVGKAGAADARVEPYYTRAELEALGLPQGIDAPVVVWVNDPLALYAMQVQGSGRVRMPDGQIMRLQYAEQNGHPFKPLRVVPKQKMRIATRGIGGTEGPEQPDSFVIEGDTAEVSADDAPVLTRGMSVSKPAQGGSTTTAGNSAAKDDPLVDELLKGARKSPSAPAKRPAPAAMPAKPANPAQGSVAGRLSADPSFVFFKSVADRPASEGPQGALGVPLTPGRSVAVDPRVTPLGYPVYLSAPAPKGSAISMQRLVFAQDTGGAIRGAVRADYFWGFGSEAGQMARSTKHRGQMWVMLPTAEANRLATSKLVTRGVSAGPALSDNSCLVPDGEFCAEVD</sequence>
<evidence type="ECO:0000256" key="2">
    <source>
        <dbReference type="ARBA" id="ARBA00012587"/>
    </source>
</evidence>
<dbReference type="InterPro" id="IPR036908">
    <property type="entry name" value="RlpA-like_sf"/>
</dbReference>
<keyword evidence="7" id="KW-0732">Signal</keyword>
<evidence type="ECO:0000313" key="10">
    <source>
        <dbReference type="Proteomes" id="UP001303946"/>
    </source>
</evidence>
<feature type="domain" description="Lytic transglycosylase MltA" evidence="8">
    <location>
        <begin position="160"/>
        <end position="438"/>
    </location>
</feature>
<reference evidence="9 10" key="1">
    <citation type="submission" date="2023-10" db="EMBL/GenBank/DDBJ databases">
        <title>Bacteria for the degradation of biodegradable plastic PBAT(Polybutylene adipate terephthalate).</title>
        <authorList>
            <person name="Weon H.-Y."/>
            <person name="Yeon J."/>
        </authorList>
    </citation>
    <scope>NUCLEOTIDE SEQUENCE [LARGE SCALE GENOMIC DNA]</scope>
    <source>
        <strain evidence="9 10">SBD 7-3</strain>
    </source>
</reference>
<feature type="compositionally biased region" description="Low complexity" evidence="6">
    <location>
        <begin position="398"/>
        <end position="420"/>
    </location>
</feature>
<gene>
    <name evidence="9" type="ORF">RXV79_14355</name>
</gene>
<feature type="region of interest" description="Disordered" evidence="6">
    <location>
        <begin position="27"/>
        <end position="68"/>
    </location>
</feature>
<comment type="catalytic activity">
    <reaction evidence="1">
        <text>Exolytic cleavage of the (1-&gt;4)-beta-glycosidic linkage between N-acetylmuramic acid (MurNAc) and N-acetylglucosamine (GlcNAc) residues in peptidoglycan, from either the reducing or the non-reducing ends of the peptidoglycan chains, with concomitant formation of a 1,6-anhydrobond in the MurNAc residue.</text>
        <dbReference type="EC" id="4.2.2.n1"/>
    </reaction>
</comment>
<dbReference type="SMART" id="SM00925">
    <property type="entry name" value="MltA"/>
    <property type="match status" value="1"/>
</dbReference>
<dbReference type="Gene3D" id="2.40.240.50">
    <property type="entry name" value="Barwin-like endoglucanases"/>
    <property type="match status" value="1"/>
</dbReference>
<feature type="compositionally biased region" description="Pro residues" evidence="6">
    <location>
        <begin position="28"/>
        <end position="41"/>
    </location>
</feature>
<feature type="region of interest" description="Disordered" evidence="6">
    <location>
        <begin position="362"/>
        <end position="425"/>
    </location>
</feature>
<keyword evidence="10" id="KW-1185">Reference proteome</keyword>
<protein>
    <recommendedName>
        <fullName evidence="2">peptidoglycan lytic exotransglycosylase</fullName>
        <ecNumber evidence="2">4.2.2.n1</ecNumber>
    </recommendedName>
    <alternativeName>
        <fullName evidence="5">Murein hydrolase A</fullName>
    </alternativeName>
</protein>
<dbReference type="EMBL" id="CP136336">
    <property type="protein sequence ID" value="WOB06106.1"/>
    <property type="molecule type" value="Genomic_DNA"/>
</dbReference>
<dbReference type="InterPro" id="IPR010611">
    <property type="entry name" value="3D_dom"/>
</dbReference>
<evidence type="ECO:0000256" key="3">
    <source>
        <dbReference type="ARBA" id="ARBA00023239"/>
    </source>
</evidence>
<dbReference type="Gene3D" id="2.40.40.10">
    <property type="entry name" value="RlpA-like domain"/>
    <property type="match status" value="2"/>
</dbReference>
<dbReference type="Pfam" id="PF03562">
    <property type="entry name" value="MltA"/>
    <property type="match status" value="2"/>
</dbReference>
<dbReference type="CDD" id="cd14485">
    <property type="entry name" value="mltA_like_LT_A"/>
    <property type="match status" value="1"/>
</dbReference>
<dbReference type="InterPro" id="IPR005300">
    <property type="entry name" value="MltA_B"/>
</dbReference>
<dbReference type="EC" id="4.2.2.n1" evidence="2"/>
<keyword evidence="3" id="KW-0456">Lyase</keyword>
<evidence type="ECO:0000256" key="5">
    <source>
        <dbReference type="ARBA" id="ARBA00030918"/>
    </source>
</evidence>
<proteinExistence type="predicted"/>
<dbReference type="RefSeq" id="WP_316698409.1">
    <property type="nucleotide sequence ID" value="NZ_CP136336.1"/>
</dbReference>
<dbReference type="Proteomes" id="UP001303946">
    <property type="component" value="Chromosome"/>
</dbReference>
<feature type="signal peptide" evidence="7">
    <location>
        <begin position="1"/>
        <end position="19"/>
    </location>
</feature>
<dbReference type="SUPFAM" id="SSF50685">
    <property type="entry name" value="Barwin-like endoglucanases"/>
    <property type="match status" value="2"/>
</dbReference>
<dbReference type="PANTHER" id="PTHR30124:SF0">
    <property type="entry name" value="MEMBRANE-BOUND LYTIC MUREIN TRANSGLYCOSYLASE A"/>
    <property type="match status" value="1"/>
</dbReference>
<evidence type="ECO:0000313" key="9">
    <source>
        <dbReference type="EMBL" id="WOB06106.1"/>
    </source>
</evidence>
<dbReference type="Pfam" id="PF06725">
    <property type="entry name" value="3D"/>
    <property type="match status" value="1"/>
</dbReference>
<evidence type="ECO:0000256" key="7">
    <source>
        <dbReference type="SAM" id="SignalP"/>
    </source>
</evidence>
<evidence type="ECO:0000259" key="8">
    <source>
        <dbReference type="SMART" id="SM00925"/>
    </source>
</evidence>
<keyword evidence="4" id="KW-0961">Cell wall biogenesis/degradation</keyword>
<dbReference type="InterPro" id="IPR026044">
    <property type="entry name" value="MltA"/>
</dbReference>
<evidence type="ECO:0000256" key="1">
    <source>
        <dbReference type="ARBA" id="ARBA00001420"/>
    </source>
</evidence>
<evidence type="ECO:0000256" key="4">
    <source>
        <dbReference type="ARBA" id="ARBA00023316"/>
    </source>
</evidence>
<feature type="compositionally biased region" description="Basic and acidic residues" evidence="6">
    <location>
        <begin position="383"/>
        <end position="394"/>
    </location>
</feature>
<organism evidence="9 10">
    <name type="scientific">Piscinibacter gummiphilus</name>
    <dbReference type="NCBI Taxonomy" id="946333"/>
    <lineage>
        <taxon>Bacteria</taxon>
        <taxon>Pseudomonadati</taxon>
        <taxon>Pseudomonadota</taxon>
        <taxon>Betaproteobacteria</taxon>
        <taxon>Burkholderiales</taxon>
        <taxon>Sphaerotilaceae</taxon>
        <taxon>Piscinibacter</taxon>
    </lineage>
</organism>
<accession>A0ABZ0CM91</accession>
<feature type="chain" id="PRO_5045230343" description="peptidoglycan lytic exotransglycosylase" evidence="7">
    <location>
        <begin position="20"/>
        <end position="577"/>
    </location>
</feature>
<name>A0ABZ0CM91_9BURK</name>
<dbReference type="PROSITE" id="PS51257">
    <property type="entry name" value="PROKAR_LIPOPROTEIN"/>
    <property type="match status" value="1"/>
</dbReference>
<evidence type="ECO:0000256" key="6">
    <source>
        <dbReference type="SAM" id="MobiDB-lite"/>
    </source>
</evidence>
<dbReference type="PANTHER" id="PTHR30124">
    <property type="entry name" value="MEMBRANE-BOUND LYTIC MUREIN TRANSGLYCOSYLASE A"/>
    <property type="match status" value="1"/>
</dbReference>